<comment type="caution">
    <text evidence="3">The sequence shown here is derived from an EMBL/GenBank/DDBJ whole genome shotgun (WGS) entry which is preliminary data.</text>
</comment>
<organism evidence="3 4">
    <name type="scientific">Ditylenchus destructor</name>
    <dbReference type="NCBI Taxonomy" id="166010"/>
    <lineage>
        <taxon>Eukaryota</taxon>
        <taxon>Metazoa</taxon>
        <taxon>Ecdysozoa</taxon>
        <taxon>Nematoda</taxon>
        <taxon>Chromadorea</taxon>
        <taxon>Rhabditida</taxon>
        <taxon>Tylenchina</taxon>
        <taxon>Tylenchomorpha</taxon>
        <taxon>Sphaerularioidea</taxon>
        <taxon>Anguinidae</taxon>
        <taxon>Anguininae</taxon>
        <taxon>Ditylenchus</taxon>
    </lineage>
</organism>
<dbReference type="AlphaFoldDB" id="A0AAD4MKM4"/>
<feature type="region of interest" description="Disordered" evidence="1">
    <location>
        <begin position="123"/>
        <end position="145"/>
    </location>
</feature>
<gene>
    <name evidence="3" type="ORF">DdX_17873</name>
</gene>
<dbReference type="EMBL" id="JAKKPZ010000216">
    <property type="protein sequence ID" value="KAI1698475.1"/>
    <property type="molecule type" value="Genomic_DNA"/>
</dbReference>
<evidence type="ECO:0000256" key="2">
    <source>
        <dbReference type="SAM" id="SignalP"/>
    </source>
</evidence>
<feature type="chain" id="PRO_5042265954" evidence="2">
    <location>
        <begin position="18"/>
        <end position="145"/>
    </location>
</feature>
<keyword evidence="4" id="KW-1185">Reference proteome</keyword>
<evidence type="ECO:0000313" key="4">
    <source>
        <dbReference type="Proteomes" id="UP001201812"/>
    </source>
</evidence>
<sequence length="145" mass="15824">MYKCIVIVLLFAILVNARPQGPPPGDGVPPGFSDVLSSDVIQQLKDVHNNKDLSMPEKKEAFDKIMDTVDPATLAKLPSPPFLSQLPEDVQEKIKEIQSNTEMKWSERVSKFMQIMESLPANLKRLFGPPPPPPSAGGAGSDSSK</sequence>
<proteinExistence type="predicted"/>
<accession>A0AAD4MKM4</accession>
<feature type="signal peptide" evidence="2">
    <location>
        <begin position="1"/>
        <end position="17"/>
    </location>
</feature>
<protein>
    <submittedName>
        <fullName evidence="3">Uncharacterized protein</fullName>
    </submittedName>
</protein>
<evidence type="ECO:0000313" key="3">
    <source>
        <dbReference type="EMBL" id="KAI1698475.1"/>
    </source>
</evidence>
<keyword evidence="2" id="KW-0732">Signal</keyword>
<evidence type="ECO:0000256" key="1">
    <source>
        <dbReference type="SAM" id="MobiDB-lite"/>
    </source>
</evidence>
<dbReference type="Proteomes" id="UP001201812">
    <property type="component" value="Unassembled WGS sequence"/>
</dbReference>
<reference evidence="3" key="1">
    <citation type="submission" date="2022-01" db="EMBL/GenBank/DDBJ databases">
        <title>Genome Sequence Resource for Two Populations of Ditylenchus destructor, the Migratory Endoparasitic Phytonematode.</title>
        <authorList>
            <person name="Zhang H."/>
            <person name="Lin R."/>
            <person name="Xie B."/>
        </authorList>
    </citation>
    <scope>NUCLEOTIDE SEQUENCE</scope>
    <source>
        <strain evidence="3">BazhouSP</strain>
    </source>
</reference>
<name>A0AAD4MKM4_9BILA</name>